<evidence type="ECO:0000313" key="2">
    <source>
        <dbReference type="EMBL" id="GAS91713.1"/>
    </source>
</evidence>
<evidence type="ECO:0008006" key="4">
    <source>
        <dbReference type="Google" id="ProtNLM"/>
    </source>
</evidence>
<organism evidence="2 3">
    <name type="scientific">Mycolicibacterium brisbanense</name>
    <dbReference type="NCBI Taxonomy" id="146020"/>
    <lineage>
        <taxon>Bacteria</taxon>
        <taxon>Bacillati</taxon>
        <taxon>Actinomycetota</taxon>
        <taxon>Actinomycetes</taxon>
        <taxon>Mycobacteriales</taxon>
        <taxon>Mycobacteriaceae</taxon>
        <taxon>Mycolicibacterium</taxon>
    </lineage>
</organism>
<dbReference type="STRING" id="146020.RMCB_5809"/>
<gene>
    <name evidence="2" type="ORF">RMCB_5809</name>
</gene>
<feature type="region of interest" description="Disordered" evidence="1">
    <location>
        <begin position="91"/>
        <end position="132"/>
    </location>
</feature>
<feature type="compositionally biased region" description="Low complexity" evidence="1">
    <location>
        <begin position="119"/>
        <end position="132"/>
    </location>
</feature>
<reference evidence="3" key="2">
    <citation type="submission" date="2016-02" db="EMBL/GenBank/DDBJ databases">
        <title>Draft genome sequence of five rapidly growing Mycobacterium species.</title>
        <authorList>
            <person name="Katahira K."/>
            <person name="Gotou Y."/>
            <person name="Iida K."/>
            <person name="Ogura Y."/>
            <person name="Hayashi T."/>
        </authorList>
    </citation>
    <scope>NUCLEOTIDE SEQUENCE [LARGE SCALE GENOMIC DNA]</scope>
    <source>
        <strain evidence="3">JCM15654</strain>
    </source>
</reference>
<evidence type="ECO:0000313" key="3">
    <source>
        <dbReference type="Proteomes" id="UP000069620"/>
    </source>
</evidence>
<feature type="compositionally biased region" description="Low complexity" evidence="1">
    <location>
        <begin position="101"/>
        <end position="111"/>
    </location>
</feature>
<comment type="caution">
    <text evidence="2">The sequence shown here is derived from an EMBL/GenBank/DDBJ whole genome shotgun (WGS) entry which is preliminary data.</text>
</comment>
<reference evidence="3" key="1">
    <citation type="journal article" date="2016" name="Genome Announc.">
        <title>Draft Genome Sequences of Five Rapidly Growing Mycobacterium Species, M. thermoresistibile, M. fortuitum subsp. acetamidolyticum, M. canariasense, M. brisbanense, and M. novocastrense.</title>
        <authorList>
            <person name="Katahira K."/>
            <person name="Ogura Y."/>
            <person name="Gotoh Y."/>
            <person name="Hayashi T."/>
        </authorList>
    </citation>
    <scope>NUCLEOTIDE SEQUENCE [LARGE SCALE GENOMIC DNA]</scope>
    <source>
        <strain evidence="3">JCM15654</strain>
    </source>
</reference>
<evidence type="ECO:0000256" key="1">
    <source>
        <dbReference type="SAM" id="MobiDB-lite"/>
    </source>
</evidence>
<dbReference type="RefSeq" id="WP_062831535.1">
    <property type="nucleotide sequence ID" value="NZ_BCSX01000051.1"/>
</dbReference>
<accession>A0A124E0V6</accession>
<proteinExistence type="predicted"/>
<keyword evidence="3" id="KW-1185">Reference proteome</keyword>
<dbReference type="EMBL" id="BCSX01000051">
    <property type="protein sequence ID" value="GAS91713.1"/>
    <property type="molecule type" value="Genomic_DNA"/>
</dbReference>
<protein>
    <recommendedName>
        <fullName evidence="4">Transmembrane protein</fullName>
    </recommendedName>
</protein>
<dbReference type="AlphaFoldDB" id="A0A124E0V6"/>
<name>A0A124E0V6_9MYCO</name>
<sequence length="132" mass="12884">MNVLNTAADVVTRTADAAVAGAGALSGAVVNGVVGGVRGTASGVVDGFGKGSHSVPAAALTMAAVGATGLVEWPVVLLVGGTALAVRQLHGHTADAQADQPARPTDSATRPPARRRPRTTATARKAKASAGK</sequence>
<dbReference type="Proteomes" id="UP000069620">
    <property type="component" value="Unassembled WGS sequence"/>
</dbReference>